<organism evidence="10 11">
    <name type="scientific">Periweissella cryptocerci</name>
    <dbReference type="NCBI Taxonomy" id="2506420"/>
    <lineage>
        <taxon>Bacteria</taxon>
        <taxon>Bacillati</taxon>
        <taxon>Bacillota</taxon>
        <taxon>Bacilli</taxon>
        <taxon>Lactobacillales</taxon>
        <taxon>Lactobacillaceae</taxon>
        <taxon>Periweissella</taxon>
    </lineage>
</organism>
<protein>
    <recommendedName>
        <fullName evidence="8">Phosphoribosylaminoimidazole-succinocarboxamide synthase</fullName>
        <ecNumber evidence="8">6.3.2.6</ecNumber>
    </recommendedName>
    <alternativeName>
        <fullName evidence="8">SAICAR synthetase</fullName>
    </alternativeName>
</protein>
<keyword evidence="3 8" id="KW-0436">Ligase</keyword>
<dbReference type="EC" id="6.3.2.6" evidence="8"/>
<evidence type="ECO:0000256" key="6">
    <source>
        <dbReference type="ARBA" id="ARBA00022840"/>
    </source>
</evidence>
<dbReference type="HAMAP" id="MF_00137">
    <property type="entry name" value="SAICAR_synth"/>
    <property type="match status" value="1"/>
</dbReference>
<evidence type="ECO:0000313" key="10">
    <source>
        <dbReference type="EMBL" id="QBO35495.1"/>
    </source>
</evidence>
<reference evidence="11" key="1">
    <citation type="submission" date="2019-03" db="EMBL/GenBank/DDBJ databases">
        <title>Weissella sp. 26KH-42 Genome sequencing.</title>
        <authorList>
            <person name="Heo J."/>
            <person name="Kim S.-J."/>
            <person name="Kim J.-S."/>
            <person name="Hong S.-B."/>
            <person name="Kwon S.-W."/>
        </authorList>
    </citation>
    <scope>NUCLEOTIDE SEQUENCE [LARGE SCALE GENOMIC DNA]</scope>
    <source>
        <strain evidence="11">26KH-42</strain>
    </source>
</reference>
<sequence>MEKRTLIYEGKAKQVFTTDNADVLWIHYLDQATALNGKRKEQIADKGRINSAISALLFNYLTAQGITNHHQQQLSPTDELVTKVKITPVEVVVRNFAAGHFVTRYGVAPMMELRPAVHEFYYKSDELDDPFMNDEQLVALNIAPQRELDELRVIADQVNVILTEAFRAIDIKLIDFKLEFGYTATNQLILADELSPDNMRLVDLNTGASLDKDIFRQQSGDVLTGYKIVLERLTNYLTANQL</sequence>
<dbReference type="GO" id="GO:0005524">
    <property type="term" value="F:ATP binding"/>
    <property type="evidence" value="ECO:0007669"/>
    <property type="project" value="UniProtKB-KW"/>
</dbReference>
<comment type="pathway">
    <text evidence="1 8">Purine metabolism; IMP biosynthesis via de novo pathway; 5-amino-1-(5-phospho-D-ribosyl)imidazole-4-carboxamide from 5-amino-1-(5-phospho-D-ribosyl)imidazole-4-carboxylate: step 1/2.</text>
</comment>
<evidence type="ECO:0000313" key="11">
    <source>
        <dbReference type="Proteomes" id="UP000292886"/>
    </source>
</evidence>
<feature type="domain" description="SAICAR synthetase/ADE2 N-terminal" evidence="9">
    <location>
        <begin position="6"/>
        <end position="232"/>
    </location>
</feature>
<dbReference type="SUPFAM" id="SSF56104">
    <property type="entry name" value="SAICAR synthase-like"/>
    <property type="match status" value="1"/>
</dbReference>
<keyword evidence="11" id="KW-1185">Reference proteome</keyword>
<comment type="similarity">
    <text evidence="2 8">Belongs to the SAICAR synthetase family.</text>
</comment>
<dbReference type="GO" id="GO:0004639">
    <property type="term" value="F:phosphoribosylaminoimidazolesuccinocarboxamide synthase activity"/>
    <property type="evidence" value="ECO:0007669"/>
    <property type="project" value="UniProtKB-UniRule"/>
</dbReference>
<dbReference type="CDD" id="cd01415">
    <property type="entry name" value="SAICAR_synt_PurC"/>
    <property type="match status" value="1"/>
</dbReference>
<dbReference type="RefSeq" id="WP_133362574.1">
    <property type="nucleotide sequence ID" value="NZ_CP037940.1"/>
</dbReference>
<dbReference type="Pfam" id="PF01259">
    <property type="entry name" value="SAICAR_synt"/>
    <property type="match status" value="1"/>
</dbReference>
<name>A0A4V1AIH2_9LACO</name>
<evidence type="ECO:0000256" key="7">
    <source>
        <dbReference type="ARBA" id="ARBA00048475"/>
    </source>
</evidence>
<dbReference type="PROSITE" id="PS01058">
    <property type="entry name" value="SAICAR_SYNTHETASE_2"/>
    <property type="match status" value="1"/>
</dbReference>
<evidence type="ECO:0000256" key="4">
    <source>
        <dbReference type="ARBA" id="ARBA00022741"/>
    </source>
</evidence>
<evidence type="ECO:0000256" key="5">
    <source>
        <dbReference type="ARBA" id="ARBA00022755"/>
    </source>
</evidence>
<dbReference type="InterPro" id="IPR028923">
    <property type="entry name" value="SAICAR_synt/ADE2_N"/>
</dbReference>
<dbReference type="GO" id="GO:0009236">
    <property type="term" value="P:cobalamin biosynthetic process"/>
    <property type="evidence" value="ECO:0007669"/>
    <property type="project" value="InterPro"/>
</dbReference>
<dbReference type="EMBL" id="CP037940">
    <property type="protein sequence ID" value="QBO35495.1"/>
    <property type="molecule type" value="Genomic_DNA"/>
</dbReference>
<gene>
    <name evidence="8" type="primary">purC</name>
    <name evidence="10" type="ORF">EQG49_03000</name>
</gene>
<dbReference type="PANTHER" id="PTHR43599">
    <property type="entry name" value="MULTIFUNCTIONAL PROTEIN ADE2"/>
    <property type="match status" value="1"/>
</dbReference>
<proteinExistence type="inferred from homology"/>
<dbReference type="InterPro" id="IPR050089">
    <property type="entry name" value="SAICAR_synthetase"/>
</dbReference>
<dbReference type="GO" id="GO:0006189">
    <property type="term" value="P:'de novo' IMP biosynthetic process"/>
    <property type="evidence" value="ECO:0007669"/>
    <property type="project" value="UniProtKB-UniRule"/>
</dbReference>
<evidence type="ECO:0000256" key="8">
    <source>
        <dbReference type="HAMAP-Rule" id="MF_00137"/>
    </source>
</evidence>
<comment type="catalytic activity">
    <reaction evidence="7 8">
        <text>5-amino-1-(5-phospho-D-ribosyl)imidazole-4-carboxylate + L-aspartate + ATP = (2S)-2-[5-amino-1-(5-phospho-beta-D-ribosyl)imidazole-4-carboxamido]succinate + ADP + phosphate + 2 H(+)</text>
        <dbReference type="Rhea" id="RHEA:22628"/>
        <dbReference type="ChEBI" id="CHEBI:15378"/>
        <dbReference type="ChEBI" id="CHEBI:29991"/>
        <dbReference type="ChEBI" id="CHEBI:30616"/>
        <dbReference type="ChEBI" id="CHEBI:43474"/>
        <dbReference type="ChEBI" id="CHEBI:58443"/>
        <dbReference type="ChEBI" id="CHEBI:77657"/>
        <dbReference type="ChEBI" id="CHEBI:456216"/>
        <dbReference type="EC" id="6.3.2.6"/>
    </reaction>
</comment>
<keyword evidence="5 8" id="KW-0658">Purine biosynthesis</keyword>
<evidence type="ECO:0000256" key="1">
    <source>
        <dbReference type="ARBA" id="ARBA00004672"/>
    </source>
</evidence>
<keyword evidence="6 8" id="KW-0067">ATP-binding</keyword>
<dbReference type="AlphaFoldDB" id="A0A4V1AIH2"/>
<dbReference type="Gene3D" id="3.30.470.20">
    <property type="entry name" value="ATP-grasp fold, B domain"/>
    <property type="match status" value="1"/>
</dbReference>
<dbReference type="Gene3D" id="3.30.200.20">
    <property type="entry name" value="Phosphorylase Kinase, domain 1"/>
    <property type="match status" value="1"/>
</dbReference>
<dbReference type="UniPathway" id="UPA00074">
    <property type="reaction ID" value="UER00131"/>
</dbReference>
<dbReference type="InterPro" id="IPR018236">
    <property type="entry name" value="SAICAR_synthetase_CS"/>
</dbReference>
<dbReference type="OrthoDB" id="9801549at2"/>
<accession>A0A4V1AIH2</accession>
<dbReference type="Proteomes" id="UP000292886">
    <property type="component" value="Chromosome"/>
</dbReference>
<dbReference type="KEGG" id="wei:EQG49_03000"/>
<dbReference type="InterPro" id="IPR033934">
    <property type="entry name" value="SAICAR_synt_PurC"/>
</dbReference>
<keyword evidence="4 8" id="KW-0547">Nucleotide-binding</keyword>
<evidence type="ECO:0000256" key="2">
    <source>
        <dbReference type="ARBA" id="ARBA00010190"/>
    </source>
</evidence>
<evidence type="ECO:0000259" key="9">
    <source>
        <dbReference type="Pfam" id="PF01259"/>
    </source>
</evidence>
<dbReference type="PANTHER" id="PTHR43599:SF3">
    <property type="entry name" value="SI:DKEY-6E2.2"/>
    <property type="match status" value="1"/>
</dbReference>
<evidence type="ECO:0000256" key="3">
    <source>
        <dbReference type="ARBA" id="ARBA00022598"/>
    </source>
</evidence>